<protein>
    <submittedName>
        <fullName evidence="1">Uncharacterized protein</fullName>
    </submittedName>
</protein>
<reference evidence="2" key="1">
    <citation type="submission" date="2016-10" db="EMBL/GenBank/DDBJ databases">
        <authorList>
            <person name="Varghese N."/>
            <person name="Submissions S."/>
        </authorList>
    </citation>
    <scope>NUCLEOTIDE SEQUENCE [LARGE SCALE GENOMIC DNA]</scope>
    <source>
        <strain evidence="2">DSM 21772</strain>
    </source>
</reference>
<evidence type="ECO:0000313" key="2">
    <source>
        <dbReference type="Proteomes" id="UP000181956"/>
    </source>
</evidence>
<evidence type="ECO:0000313" key="1">
    <source>
        <dbReference type="EMBL" id="SDS98747.1"/>
    </source>
</evidence>
<organism evidence="1 2">
    <name type="scientific">Microterricola viridarii</name>
    <dbReference type="NCBI Taxonomy" id="412690"/>
    <lineage>
        <taxon>Bacteria</taxon>
        <taxon>Bacillati</taxon>
        <taxon>Actinomycetota</taxon>
        <taxon>Actinomycetes</taxon>
        <taxon>Micrococcales</taxon>
        <taxon>Microbacteriaceae</taxon>
        <taxon>Microterricola</taxon>
    </lineage>
</organism>
<dbReference type="Proteomes" id="UP000181956">
    <property type="component" value="Chromosome I"/>
</dbReference>
<gene>
    <name evidence="1" type="ORF">SAMN04489834_2581</name>
</gene>
<keyword evidence="2" id="KW-1185">Reference proteome</keyword>
<dbReference type="AlphaFoldDB" id="A0A1H1WNA4"/>
<dbReference type="EMBL" id="LT629742">
    <property type="protein sequence ID" value="SDS98747.1"/>
    <property type="molecule type" value="Genomic_DNA"/>
</dbReference>
<proteinExistence type="predicted"/>
<sequence length="38" mass="4165">MINAAENSLAGSLLQSQVYKLLRILDRDPFYVAVVGKA</sequence>
<accession>A0A1H1WNA4</accession>
<name>A0A1H1WNA4_9MICO</name>